<protein>
    <submittedName>
        <fullName evidence="2">Uncharacterized protein</fullName>
    </submittedName>
</protein>
<keyword evidence="3" id="KW-1185">Reference proteome</keyword>
<keyword evidence="1" id="KW-0812">Transmembrane</keyword>
<accession>A0A1K2HTA1</accession>
<dbReference type="Proteomes" id="UP000183447">
    <property type="component" value="Unassembled WGS sequence"/>
</dbReference>
<evidence type="ECO:0000256" key="1">
    <source>
        <dbReference type="SAM" id="Phobius"/>
    </source>
</evidence>
<evidence type="ECO:0000313" key="2">
    <source>
        <dbReference type="EMBL" id="SFZ81330.1"/>
    </source>
</evidence>
<keyword evidence="1" id="KW-0472">Membrane</keyword>
<dbReference type="STRING" id="665118.SAMN02983003_0440"/>
<sequence>MADRRKTLFQRISDWYEGKMIPHDNLPASEVFFFGWYYERHWTANVARVLFTFYLAHWQWLIGTIIGVAGLWVAILALR</sequence>
<keyword evidence="1" id="KW-1133">Transmembrane helix</keyword>
<feature type="transmembrane region" description="Helical" evidence="1">
    <location>
        <begin position="58"/>
        <end position="78"/>
    </location>
</feature>
<dbReference type="EMBL" id="FPKU01000001">
    <property type="protein sequence ID" value="SFZ81330.1"/>
    <property type="molecule type" value="Genomic_DNA"/>
</dbReference>
<reference evidence="2 3" key="1">
    <citation type="submission" date="2016-11" db="EMBL/GenBank/DDBJ databases">
        <authorList>
            <person name="Jaros S."/>
            <person name="Januszkiewicz K."/>
            <person name="Wedrychowicz H."/>
        </authorList>
    </citation>
    <scope>NUCLEOTIDE SEQUENCE [LARGE SCALE GENOMIC DNA]</scope>
    <source>
        <strain evidence="2 3">ATCC 23634</strain>
    </source>
</reference>
<dbReference type="OrthoDB" id="8254871at2"/>
<evidence type="ECO:0000313" key="3">
    <source>
        <dbReference type="Proteomes" id="UP000183447"/>
    </source>
</evidence>
<proteinExistence type="predicted"/>
<dbReference type="RefSeq" id="WP_072338766.1">
    <property type="nucleotide sequence ID" value="NZ_FPKU01000001.1"/>
</dbReference>
<name>A0A1K2HTA1_9HYPH</name>
<organism evidence="2 3">
    <name type="scientific">Devosia enhydra</name>
    <dbReference type="NCBI Taxonomy" id="665118"/>
    <lineage>
        <taxon>Bacteria</taxon>
        <taxon>Pseudomonadati</taxon>
        <taxon>Pseudomonadota</taxon>
        <taxon>Alphaproteobacteria</taxon>
        <taxon>Hyphomicrobiales</taxon>
        <taxon>Devosiaceae</taxon>
        <taxon>Devosia</taxon>
    </lineage>
</organism>
<gene>
    <name evidence="2" type="ORF">SAMN02983003_0440</name>
</gene>
<dbReference type="AlphaFoldDB" id="A0A1K2HTA1"/>